<keyword evidence="1" id="KW-1133">Transmembrane helix</keyword>
<dbReference type="EMBL" id="JBBMFS010000002">
    <property type="protein sequence ID" value="MEQ2554130.1"/>
    <property type="molecule type" value="Genomic_DNA"/>
</dbReference>
<sequence>MSAYITVTVMTDSIERFLNMCRHKNIGFWKISETEQGFTANITREDFFQLKDICRKTKTTVRISKRHGIRFLLFRYRRHSSFFIGIAAACIILYSCSLYVWDISFTGNYRYTHSSLCKYLAGQGVYSGMQIRSVDCDSIETALRNDYPDITWVSAEISGTRLIVHIKENDGIKEDIQTDSTPRDIVATCSGVVTSMITRAGTPKVKPGDEVEKGQILVSGIVDVYNDAKEVVNQRPVSADADIFVRVDIPYEEHLPYLYEYKEYTGRKKTRWLFGIADREIEAGVSWSSLKQADIVTDSRVLKLTDSFYLPLRTGRKQYLEYDIKESRYTQEEAEDVLNQKLKIYLLDLIENKVQILHNGVTINDSGTDYVMTGTITADMPAVGYAVVTMPEIEGNEETKAVQ</sequence>
<accession>A0ABV1H361</accession>
<protein>
    <submittedName>
        <fullName evidence="2">Sporulation protein YqfD</fullName>
    </submittedName>
</protein>
<evidence type="ECO:0000313" key="2">
    <source>
        <dbReference type="EMBL" id="MEQ2554130.1"/>
    </source>
</evidence>
<evidence type="ECO:0000256" key="1">
    <source>
        <dbReference type="SAM" id="Phobius"/>
    </source>
</evidence>
<evidence type="ECO:0000313" key="3">
    <source>
        <dbReference type="Proteomes" id="UP001546774"/>
    </source>
</evidence>
<proteinExistence type="predicted"/>
<feature type="transmembrane region" description="Helical" evidence="1">
    <location>
        <begin position="82"/>
        <end position="101"/>
    </location>
</feature>
<keyword evidence="1" id="KW-0472">Membrane</keyword>
<dbReference type="InterPro" id="IPR010690">
    <property type="entry name" value="YqfD"/>
</dbReference>
<name>A0ABV1H361_9FIRM</name>
<keyword evidence="3" id="KW-1185">Reference proteome</keyword>
<gene>
    <name evidence="2" type="ORF">WMO37_03745</name>
</gene>
<keyword evidence="1" id="KW-0812">Transmembrane</keyword>
<organism evidence="2 3">
    <name type="scientific">Lachnospira intestinalis</name>
    <dbReference type="NCBI Taxonomy" id="3133158"/>
    <lineage>
        <taxon>Bacteria</taxon>
        <taxon>Bacillati</taxon>
        <taxon>Bacillota</taxon>
        <taxon>Clostridia</taxon>
        <taxon>Lachnospirales</taxon>
        <taxon>Lachnospiraceae</taxon>
        <taxon>Lachnospira</taxon>
    </lineage>
</organism>
<dbReference type="Pfam" id="PF06898">
    <property type="entry name" value="YqfD"/>
    <property type="match status" value="1"/>
</dbReference>
<reference evidence="2" key="1">
    <citation type="submission" date="2024-03" db="EMBL/GenBank/DDBJ databases">
        <title>Human intestinal bacterial collection.</title>
        <authorList>
            <person name="Pauvert C."/>
            <person name="Hitch T.C.A."/>
            <person name="Clavel T."/>
        </authorList>
    </citation>
    <scope>NUCLEOTIDE SEQUENCE [LARGE SCALE GENOMIC DNA]</scope>
    <source>
        <strain evidence="2">CLA-AA-H89B</strain>
    </source>
</reference>
<comment type="caution">
    <text evidence="2">The sequence shown here is derived from an EMBL/GenBank/DDBJ whole genome shotgun (WGS) entry which is preliminary data.</text>
</comment>
<dbReference type="Proteomes" id="UP001546774">
    <property type="component" value="Unassembled WGS sequence"/>
</dbReference>